<protein>
    <submittedName>
        <fullName evidence="2">Uncharacterized protein</fullName>
    </submittedName>
</protein>
<dbReference type="EMBL" id="KV453841">
    <property type="protein sequence ID" value="ODV91716.1"/>
    <property type="molecule type" value="Genomic_DNA"/>
</dbReference>
<organism evidence="2 3">
    <name type="scientific">Tortispora caseinolytica NRRL Y-17796</name>
    <dbReference type="NCBI Taxonomy" id="767744"/>
    <lineage>
        <taxon>Eukaryota</taxon>
        <taxon>Fungi</taxon>
        <taxon>Dikarya</taxon>
        <taxon>Ascomycota</taxon>
        <taxon>Saccharomycotina</taxon>
        <taxon>Trigonopsidomycetes</taxon>
        <taxon>Trigonopsidales</taxon>
        <taxon>Trigonopsidaceae</taxon>
        <taxon>Tortispora</taxon>
    </lineage>
</organism>
<reference evidence="3" key="1">
    <citation type="submission" date="2016-02" db="EMBL/GenBank/DDBJ databases">
        <title>Comparative genomics of biotechnologically important yeasts.</title>
        <authorList>
            <consortium name="DOE Joint Genome Institute"/>
            <person name="Riley R."/>
            <person name="Haridas S."/>
            <person name="Wolfe K.H."/>
            <person name="Lopes M.R."/>
            <person name="Hittinger C.T."/>
            <person name="Goker M."/>
            <person name="Salamov A."/>
            <person name="Wisecaver J."/>
            <person name="Long T.M."/>
            <person name="Aerts A.L."/>
            <person name="Barry K."/>
            <person name="Choi C."/>
            <person name="Clum A."/>
            <person name="Coughlan A.Y."/>
            <person name="Deshpande S."/>
            <person name="Douglass A.P."/>
            <person name="Hanson S.J."/>
            <person name="Klenk H.-P."/>
            <person name="Labutti K."/>
            <person name="Lapidus A."/>
            <person name="Lindquist E."/>
            <person name="Lipzen A."/>
            <person name="Meier-Kolthoff J.P."/>
            <person name="Ohm R.A."/>
            <person name="Otillar R.P."/>
            <person name="Pangilinan J."/>
            <person name="Peng Y."/>
            <person name="Rokas A."/>
            <person name="Rosa C.A."/>
            <person name="Scheuner C."/>
            <person name="Sibirny A.A."/>
            <person name="Slot J.C."/>
            <person name="Stielow J.B."/>
            <person name="Sun H."/>
            <person name="Kurtzman C.P."/>
            <person name="Blackwell M."/>
            <person name="Jeffries T.W."/>
            <person name="Grigoriev I.V."/>
        </authorList>
    </citation>
    <scope>NUCLEOTIDE SEQUENCE [LARGE SCALE GENOMIC DNA]</scope>
    <source>
        <strain evidence="3">NRRL Y-17796</strain>
    </source>
</reference>
<accession>A0A1E4TIZ6</accession>
<evidence type="ECO:0000256" key="1">
    <source>
        <dbReference type="SAM" id="MobiDB-lite"/>
    </source>
</evidence>
<dbReference type="AlphaFoldDB" id="A0A1E4TIZ6"/>
<dbReference type="Proteomes" id="UP000095023">
    <property type="component" value="Unassembled WGS sequence"/>
</dbReference>
<keyword evidence="3" id="KW-1185">Reference proteome</keyword>
<evidence type="ECO:0000313" key="2">
    <source>
        <dbReference type="EMBL" id="ODV91716.1"/>
    </source>
</evidence>
<evidence type="ECO:0000313" key="3">
    <source>
        <dbReference type="Proteomes" id="UP000095023"/>
    </source>
</evidence>
<feature type="compositionally biased region" description="Low complexity" evidence="1">
    <location>
        <begin position="38"/>
        <end position="52"/>
    </location>
</feature>
<proteinExistence type="predicted"/>
<name>A0A1E4TIZ6_9ASCO</name>
<sequence>MDEEDYVIITPQMAIEDQEWAECGGAEDSEYEMESCKSLTSNSVSTPSSFRSHSSQDILDLETEPNLSPSEDTGALSGLGDLQALLDMSPISSLIEQSTDQIISTISAIPECAPLNTILEYTDSLNRLASIALSWDYVEEAKSAAASIQSFLESVQTELQKITVIEDT</sequence>
<gene>
    <name evidence="2" type="ORF">CANCADRAFT_42355</name>
</gene>
<feature type="region of interest" description="Disordered" evidence="1">
    <location>
        <begin position="26"/>
        <end position="56"/>
    </location>
</feature>